<dbReference type="RefSeq" id="WP_241292124.1">
    <property type="nucleotide sequence ID" value="NZ_JAKZGR010000003.1"/>
</dbReference>
<name>A0ABV8EG46_9BACT</name>
<evidence type="ECO:0000313" key="1">
    <source>
        <dbReference type="EMBL" id="MFC3975237.1"/>
    </source>
</evidence>
<organism evidence="1 2">
    <name type="scientific">Belliella kenyensis</name>
    <dbReference type="NCBI Taxonomy" id="1472724"/>
    <lineage>
        <taxon>Bacteria</taxon>
        <taxon>Pseudomonadati</taxon>
        <taxon>Bacteroidota</taxon>
        <taxon>Cytophagia</taxon>
        <taxon>Cytophagales</taxon>
        <taxon>Cyclobacteriaceae</taxon>
        <taxon>Belliella</taxon>
    </lineage>
</organism>
<evidence type="ECO:0000313" key="2">
    <source>
        <dbReference type="Proteomes" id="UP001595766"/>
    </source>
</evidence>
<dbReference type="Pfam" id="PF19891">
    <property type="entry name" value="DUF6364"/>
    <property type="match status" value="1"/>
</dbReference>
<proteinExistence type="predicted"/>
<keyword evidence="2" id="KW-1185">Reference proteome</keyword>
<sequence length="82" mass="9355">MSTKLTLTIDKSVIEKAKAFAKEHGKSLSQIIENYLKSLPTDREKQEITPNVKKLTGVIKLPKNFDYKKELSDALTEKHLKL</sequence>
<comment type="caution">
    <text evidence="1">The sequence shown here is derived from an EMBL/GenBank/DDBJ whole genome shotgun (WGS) entry which is preliminary data.</text>
</comment>
<gene>
    <name evidence="1" type="ORF">ACFOUP_02490</name>
</gene>
<accession>A0ABV8EG46</accession>
<dbReference type="Proteomes" id="UP001595766">
    <property type="component" value="Unassembled WGS sequence"/>
</dbReference>
<reference evidence="2" key="1">
    <citation type="journal article" date="2019" name="Int. J. Syst. Evol. Microbiol.">
        <title>The Global Catalogue of Microorganisms (GCM) 10K type strain sequencing project: providing services to taxonomists for standard genome sequencing and annotation.</title>
        <authorList>
            <consortium name="The Broad Institute Genomics Platform"/>
            <consortium name="The Broad Institute Genome Sequencing Center for Infectious Disease"/>
            <person name="Wu L."/>
            <person name="Ma J."/>
        </authorList>
    </citation>
    <scope>NUCLEOTIDE SEQUENCE [LARGE SCALE GENOMIC DNA]</scope>
    <source>
        <strain evidence="2">CECT 8551</strain>
    </source>
</reference>
<protein>
    <submittedName>
        <fullName evidence="1">DUF6364 family protein</fullName>
    </submittedName>
</protein>
<dbReference type="InterPro" id="IPR045944">
    <property type="entry name" value="DUF6364"/>
</dbReference>
<dbReference type="EMBL" id="JBHSAV010000003">
    <property type="protein sequence ID" value="MFC3975237.1"/>
    <property type="molecule type" value="Genomic_DNA"/>
</dbReference>